<gene>
    <name evidence="8" type="ORF">ACRE_055620</name>
</gene>
<dbReference type="InterPro" id="IPR017972">
    <property type="entry name" value="Cyt_P450_CS"/>
</dbReference>
<evidence type="ECO:0000256" key="6">
    <source>
        <dbReference type="PIRSR" id="PIRSR602401-1"/>
    </source>
</evidence>
<evidence type="ECO:0000313" key="8">
    <source>
        <dbReference type="EMBL" id="KFH43654.1"/>
    </source>
</evidence>
<dbReference type="GO" id="GO:0005506">
    <property type="term" value="F:iron ion binding"/>
    <property type="evidence" value="ECO:0007669"/>
    <property type="project" value="InterPro"/>
</dbReference>
<dbReference type="Gene3D" id="1.10.630.10">
    <property type="entry name" value="Cytochrome P450"/>
    <property type="match status" value="1"/>
</dbReference>
<keyword evidence="7" id="KW-0503">Monooxygenase</keyword>
<comment type="similarity">
    <text evidence="2 7">Belongs to the cytochrome P450 family.</text>
</comment>
<dbReference type="PROSITE" id="PS00086">
    <property type="entry name" value="CYTOCHROME_P450"/>
    <property type="match status" value="1"/>
</dbReference>
<dbReference type="GO" id="GO:0020037">
    <property type="term" value="F:heme binding"/>
    <property type="evidence" value="ECO:0007669"/>
    <property type="project" value="InterPro"/>
</dbReference>
<dbReference type="OrthoDB" id="5102489at2759"/>
<evidence type="ECO:0000313" key="9">
    <source>
        <dbReference type="Proteomes" id="UP000029964"/>
    </source>
</evidence>
<protein>
    <submittedName>
        <fullName evidence="8">Isotrichodermin C-15 hydroxylase-like protein</fullName>
    </submittedName>
</protein>
<dbReference type="HOGENOM" id="CLU_1980975_0_0_1"/>
<comment type="cofactor">
    <cofactor evidence="1 6">
        <name>heme</name>
        <dbReference type="ChEBI" id="CHEBI:30413"/>
    </cofactor>
</comment>
<dbReference type="Pfam" id="PF00067">
    <property type="entry name" value="p450"/>
    <property type="match status" value="1"/>
</dbReference>
<keyword evidence="7" id="KW-0560">Oxidoreductase</keyword>
<reference evidence="9" key="1">
    <citation type="journal article" date="2014" name="Genome Announc.">
        <title>Genome sequence and annotation of Acremonium chrysogenum, producer of the beta-lactam antibiotic cephalosporin C.</title>
        <authorList>
            <person name="Terfehr D."/>
            <person name="Dahlmann T.A."/>
            <person name="Specht T."/>
            <person name="Zadra I."/>
            <person name="Kuernsteiner H."/>
            <person name="Kueck U."/>
        </authorList>
    </citation>
    <scope>NUCLEOTIDE SEQUENCE [LARGE SCALE GENOMIC DNA]</scope>
    <source>
        <strain evidence="9">ATCC 11550 / CBS 779.69 / DSM 880 / IAM 14645 / JCM 23072 / IMI 49137</strain>
    </source>
</reference>
<evidence type="ECO:0000256" key="3">
    <source>
        <dbReference type="ARBA" id="ARBA00022617"/>
    </source>
</evidence>
<dbReference type="InterPro" id="IPR036396">
    <property type="entry name" value="Cyt_P450_sf"/>
</dbReference>
<keyword evidence="3 6" id="KW-0349">Heme</keyword>
<dbReference type="PANTHER" id="PTHR24305:SF166">
    <property type="entry name" value="CYTOCHROME P450 12A4, MITOCHONDRIAL-RELATED"/>
    <property type="match status" value="1"/>
</dbReference>
<organism evidence="8 9">
    <name type="scientific">Hapsidospora chrysogenum (strain ATCC 11550 / CBS 779.69 / DSM 880 / IAM 14645 / JCM 23072 / IMI 49137)</name>
    <name type="common">Acremonium chrysogenum</name>
    <dbReference type="NCBI Taxonomy" id="857340"/>
    <lineage>
        <taxon>Eukaryota</taxon>
        <taxon>Fungi</taxon>
        <taxon>Dikarya</taxon>
        <taxon>Ascomycota</taxon>
        <taxon>Pezizomycotina</taxon>
        <taxon>Sordariomycetes</taxon>
        <taxon>Hypocreomycetidae</taxon>
        <taxon>Hypocreales</taxon>
        <taxon>Bionectriaceae</taxon>
        <taxon>Hapsidospora</taxon>
    </lineage>
</organism>
<evidence type="ECO:0000256" key="1">
    <source>
        <dbReference type="ARBA" id="ARBA00001971"/>
    </source>
</evidence>
<name>A0A086T2S2_HAPC1</name>
<evidence type="ECO:0000256" key="7">
    <source>
        <dbReference type="RuleBase" id="RU000461"/>
    </source>
</evidence>
<dbReference type="EMBL" id="JPKY01000064">
    <property type="protein sequence ID" value="KFH43654.1"/>
    <property type="molecule type" value="Genomic_DNA"/>
</dbReference>
<accession>A0A086T2S2</accession>
<dbReference type="Proteomes" id="UP000029964">
    <property type="component" value="Unassembled WGS sequence"/>
</dbReference>
<keyword evidence="4 6" id="KW-0479">Metal-binding</keyword>
<evidence type="ECO:0000256" key="5">
    <source>
        <dbReference type="ARBA" id="ARBA00023004"/>
    </source>
</evidence>
<dbReference type="GO" id="GO:0016705">
    <property type="term" value="F:oxidoreductase activity, acting on paired donors, with incorporation or reduction of molecular oxygen"/>
    <property type="evidence" value="ECO:0007669"/>
    <property type="project" value="InterPro"/>
</dbReference>
<dbReference type="PANTHER" id="PTHR24305">
    <property type="entry name" value="CYTOCHROME P450"/>
    <property type="match status" value="1"/>
</dbReference>
<sequence length="126" mass="14829">MVDELSTVETNREGLMGYKDLVKLPYLRMIHFEPALFPEPDTFMPERWLGDSRKASKKNLIPFSKGPRMCVGMNLSYMEAYVFLGNLFRRFDLELHDAGQDELRWRDYIALHLDDDVKISVRSLRN</sequence>
<feature type="binding site" description="axial binding residue" evidence="6">
    <location>
        <position position="70"/>
    </location>
    <ligand>
        <name>heme</name>
        <dbReference type="ChEBI" id="CHEBI:30413"/>
    </ligand>
    <ligandPart>
        <name>Fe</name>
        <dbReference type="ChEBI" id="CHEBI:18248"/>
    </ligandPart>
</feature>
<dbReference type="AlphaFoldDB" id="A0A086T2S2"/>
<comment type="caution">
    <text evidence="8">The sequence shown here is derived from an EMBL/GenBank/DDBJ whole genome shotgun (WGS) entry which is preliminary data.</text>
</comment>
<evidence type="ECO:0000256" key="2">
    <source>
        <dbReference type="ARBA" id="ARBA00010617"/>
    </source>
</evidence>
<keyword evidence="5 6" id="KW-0408">Iron</keyword>
<dbReference type="InterPro" id="IPR050121">
    <property type="entry name" value="Cytochrome_P450_monoxygenase"/>
</dbReference>
<dbReference type="InterPro" id="IPR002401">
    <property type="entry name" value="Cyt_P450_E_grp-I"/>
</dbReference>
<dbReference type="STRING" id="857340.A0A086T2S2"/>
<dbReference type="InterPro" id="IPR001128">
    <property type="entry name" value="Cyt_P450"/>
</dbReference>
<evidence type="ECO:0000256" key="4">
    <source>
        <dbReference type="ARBA" id="ARBA00022723"/>
    </source>
</evidence>
<keyword evidence="9" id="KW-1185">Reference proteome</keyword>
<dbReference type="SUPFAM" id="SSF48264">
    <property type="entry name" value="Cytochrome P450"/>
    <property type="match status" value="1"/>
</dbReference>
<dbReference type="PRINTS" id="PR00463">
    <property type="entry name" value="EP450I"/>
</dbReference>
<proteinExistence type="inferred from homology"/>
<dbReference type="GO" id="GO:0004497">
    <property type="term" value="F:monooxygenase activity"/>
    <property type="evidence" value="ECO:0007669"/>
    <property type="project" value="UniProtKB-KW"/>
</dbReference>